<accession>A0A3G1A464</accession>
<evidence type="ECO:0000313" key="2">
    <source>
        <dbReference type="Proteomes" id="UP000266720"/>
    </source>
</evidence>
<proteinExistence type="predicted"/>
<dbReference type="STRING" id="697581.TCARB_0018"/>
<dbReference type="AlphaFoldDB" id="A0A3G1A464"/>
<dbReference type="GeneID" id="58787921"/>
<sequence>MDKTLYGFIVILALLVLLLLFIETTVTREAPTIYINSTCHLVIAKG</sequence>
<protein>
    <submittedName>
        <fullName evidence="1">Uncharacterized protein</fullName>
    </submittedName>
</protein>
<reference evidence="2" key="1">
    <citation type="book" date="2010" name="EXTREMOPHILES" publisher="0:0-0">
        <title>Complete genome sequences of ten hyperthermophilic archaea reveal their metabolic capabilities and possible ecological roles.</title>
        <editorList>
            <person name="?"/>
        </editorList>
        <authorList>
            <person name="Ravin N.V."/>
            <person name="Mardanov A.V."/>
            <person name="Bonch-Osmolovskaya E.A."/>
            <person name="Skryabin K.G."/>
        </authorList>
    </citation>
    <scope>NUCLEOTIDE SEQUENCE [LARGE SCALE GENOMIC DNA]</scope>
    <source>
        <strain evidence="2">1505</strain>
    </source>
</reference>
<gene>
    <name evidence="1" type="ORF">TCARB_0018</name>
</gene>
<evidence type="ECO:0000313" key="1">
    <source>
        <dbReference type="EMBL" id="AJB41096.1"/>
    </source>
</evidence>
<organism evidence="1 2">
    <name type="scientific">Thermofilum adornatum 1505</name>
    <dbReference type="NCBI Taxonomy" id="697581"/>
    <lineage>
        <taxon>Archaea</taxon>
        <taxon>Thermoproteota</taxon>
        <taxon>Thermoprotei</taxon>
        <taxon>Thermofilales</taxon>
        <taxon>Thermofilaceae</taxon>
        <taxon>Thermofilum</taxon>
    </lineage>
</organism>
<dbReference type="Proteomes" id="UP000266720">
    <property type="component" value="Chromosome"/>
</dbReference>
<dbReference type="EMBL" id="CP007493">
    <property type="protein sequence ID" value="AJB41096.1"/>
    <property type="molecule type" value="Genomic_DNA"/>
</dbReference>
<name>A0A3G1A464_9CREN</name>
<dbReference type="KEGG" id="tcb:TCARB_0018"/>
<dbReference type="RefSeq" id="WP_187147071.1">
    <property type="nucleotide sequence ID" value="NZ_CP007493.1"/>
</dbReference>